<dbReference type="InterPro" id="IPR009448">
    <property type="entry name" value="UDP-g_GGtrans"/>
</dbReference>
<comment type="cofactor">
    <cofactor evidence="1">
        <name>Ca(2+)</name>
        <dbReference type="ChEBI" id="CHEBI:29108"/>
    </cofactor>
</comment>
<dbReference type="GO" id="GO:0003980">
    <property type="term" value="F:UDP-glucose:glycoprotein glucosyltransferase activity"/>
    <property type="evidence" value="ECO:0007669"/>
    <property type="project" value="InterPro"/>
</dbReference>
<evidence type="ECO:0000313" key="17">
    <source>
        <dbReference type="EMBL" id="RMZ56640.1"/>
    </source>
</evidence>
<feature type="domain" description="UGGT thioredoxin-like" evidence="11">
    <location>
        <begin position="43"/>
        <end position="216"/>
    </location>
</feature>
<evidence type="ECO:0000256" key="8">
    <source>
        <dbReference type="ARBA" id="ARBA00023180"/>
    </source>
</evidence>
<evidence type="ECO:0000256" key="7">
    <source>
        <dbReference type="ARBA" id="ARBA00022824"/>
    </source>
</evidence>
<dbReference type="RefSeq" id="XP_011399166.1">
    <property type="nucleotide sequence ID" value="XM_011400864.1"/>
</dbReference>
<dbReference type="InterPro" id="IPR040692">
    <property type="entry name" value="UGGT_TRXL_3"/>
</dbReference>
<dbReference type="InterPro" id="IPR040694">
    <property type="entry name" value="UGGT_TRXL_2"/>
</dbReference>
<feature type="domain" description="UGGT thioredoxin-like" evidence="12">
    <location>
        <begin position="315"/>
        <end position="402"/>
    </location>
</feature>
<sequence length="1505" mass="161337">MGVGQCALACVLLTTLVLLHPSLADVGRGADIQLRAKWNSSTFAHEAAEFLAAQDTAAFWSFAGAFTLPQDSTDCLEHVLRQARSLPPDEPSRRLLGVEVAARLHSPRAELFHAAAARELGDASPSMPCCWASVGGAPFLSLSALRAALAAPATGRASEGPRAFDHVHPGPPEGAPEVPFVALYAPLGNACGAAFHAELRALASAGKITYAWRPLATVACAGDDSSPCLHAGSSLVLPGYGVELAIKNMEYNAADDKAASEAAADAGGDPAGAEDTAPSGTAAVGAARVPAGEGDLEALHAQLEAWRDSAAAETVLTKRQLRRLGLQAAARVAEAPASPLAVLVELAQNLPSYAPLLSAVHVPKNLTRAVDLLQRLLPPASGMLAVNGRLLRARDLSLHDLLGKSDARYARWPARLESLLVPSFSGRLPGLRRNLLTAVLLFDPASDSAADLGEAARVVLLQGWPLRLGLVPLVRNGAGDEAGARVARLFLGVHATLGPDPALAFLVSLAGVDFQSGDEAAAWKQVQLTFKRHWPTWVDKASEDAEPHPALQWTAAQALEAYVDQPDAATLRTLRAGVALARSTGLAGLAASPEASGGVLVICGLVVPLRAGEPVARLVGQALQMELRQVQEDVYLHRLTDDMPDLEDELLELRGAAPRINPRIFPSRQGTGAGGGLEGVPDPSAPRQLALTGPGLGAAARHAAGLAYWKVGDGVETDAPAIIHWAVADVLTREGLSLVLAALQHESSHSRTALLLNSAGGLGEGSLAPLERGLLAMLTRADKPVPALDVAAALESILALPLDTDLGSLSESDIHITHGLSWAELPNADQVAAAHSRFAREGLRLPRGSSAVVTNGRVVTLQPSGELFVPEDFELLELYARWYQFAGDGDSEEQQAGLEDAGYELSGRGLWERFPTDELNTVRVLAYLHEALGAEVMLTLNPDRGLADLPVKGFLRYVLPRGDGAPPAARFDGLPADQTLTLGMEVPEPWLVEPVATDHDLDNIRLAELAPGQRLAATFELEALLVTGSAIDLGAARSGDPSQEVHPRGVKLELGPAGKVPLVDTLVMSNLGYFQLKAAPGEWTLGLAPGRSRELFSVARDDELEADHGMEGAAAPRNQGGLTFELPVTVDSLMGHHLRLFLKKDPAWLDEDVLAPSPGTGPTVGVWSSLPVWGVKKDEAPAPAKEGEDARIHIFTVSSGTMYERLQKIMILSAVKRTSARLKFWFIKNYMSPQMKAFIPVMARRYDFDYEFVTYKWPTWLHKQSEKQRIIWAYKILFLDVLFPLGLKKVIFCDSDQVVRADLAQLWATDLQGAPYAYTPFCDTNKEMEGFRFWKHGFWKDHLQGLPYHISALYLVDLDRFRTLAAGDKLRILYERLSKDPNSLSNLDQDLPNYAQSIVPIHSLDQEWLWCETWCGAASRPAARTIDLCNNPLTKEPKLQSARRIIAEWPALDREVEELTAAVTAAAGRARELEAVVASDSLFRARLAPMVEGVVGGQGRDASEL</sequence>
<evidence type="ECO:0000313" key="18">
    <source>
        <dbReference type="Proteomes" id="UP000028924"/>
    </source>
</evidence>
<evidence type="ECO:0000313" key="19">
    <source>
        <dbReference type="Proteomes" id="UP000279271"/>
    </source>
</evidence>
<dbReference type="GO" id="GO:0051082">
    <property type="term" value="F:unfolded protein binding"/>
    <property type="evidence" value="ECO:0007669"/>
    <property type="project" value="TreeGrafter"/>
</dbReference>
<dbReference type="KEGG" id="apro:F751_4763"/>
<feature type="signal peptide" evidence="10">
    <location>
        <begin position="1"/>
        <end position="24"/>
    </location>
</feature>
<dbReference type="Gene3D" id="3.90.550.10">
    <property type="entry name" value="Spore Coat Polysaccharide Biosynthesis Protein SpsA, Chain A"/>
    <property type="match status" value="1"/>
</dbReference>
<gene>
    <name evidence="17" type="ORF">APUTEX25_002729</name>
    <name evidence="16" type="ORF">F751_4763</name>
</gene>
<feature type="domain" description="Glucosyltransferase 24 catalytic" evidence="15">
    <location>
        <begin position="1192"/>
        <end position="1459"/>
    </location>
</feature>
<dbReference type="InterPro" id="IPR040525">
    <property type="entry name" value="UGGT_TRXL_4"/>
</dbReference>
<comment type="similarity">
    <text evidence="4">Belongs to the glycosyltransferase 8 family.</text>
</comment>
<evidence type="ECO:0000259" key="11">
    <source>
        <dbReference type="Pfam" id="PF18400"/>
    </source>
</evidence>
<dbReference type="SUPFAM" id="SSF53448">
    <property type="entry name" value="Nucleotide-diphospho-sugar transferases"/>
    <property type="match status" value="1"/>
</dbReference>
<dbReference type="GO" id="GO:0036503">
    <property type="term" value="P:ERAD pathway"/>
    <property type="evidence" value="ECO:0007669"/>
    <property type="project" value="TreeGrafter"/>
</dbReference>
<evidence type="ECO:0000256" key="5">
    <source>
        <dbReference type="ARBA" id="ARBA00022679"/>
    </source>
</evidence>
<dbReference type="EMBL" id="QOKY01000135">
    <property type="protein sequence ID" value="RMZ56640.1"/>
    <property type="molecule type" value="Genomic_DNA"/>
</dbReference>
<name>A0A087SKL6_AUXPR</name>
<dbReference type="InterPro" id="IPR040497">
    <property type="entry name" value="Glyco_transf_24"/>
</dbReference>
<dbReference type="EMBL" id="KL662127">
    <property type="protein sequence ID" value="KFM26270.1"/>
    <property type="molecule type" value="Genomic_DNA"/>
</dbReference>
<feature type="domain" description="UGGT thioredoxin-like" evidence="13">
    <location>
        <begin position="405"/>
        <end position="664"/>
    </location>
</feature>
<dbReference type="Pfam" id="PF18404">
    <property type="entry name" value="Glyco_transf_24"/>
    <property type="match status" value="1"/>
</dbReference>
<dbReference type="PANTHER" id="PTHR11226">
    <property type="entry name" value="UDP-GLUCOSE GLYCOPROTEIN:GLUCOSYLTRANSFERASE"/>
    <property type="match status" value="1"/>
</dbReference>
<keyword evidence="18" id="KW-1185">Reference proteome</keyword>
<evidence type="ECO:0000259" key="15">
    <source>
        <dbReference type="Pfam" id="PF18404"/>
    </source>
</evidence>
<keyword evidence="7" id="KW-0256">Endoplasmic reticulum</keyword>
<dbReference type="OrthoDB" id="27683at2759"/>
<dbReference type="Pfam" id="PF18403">
    <property type="entry name" value="Thioredoxin_15"/>
    <property type="match status" value="1"/>
</dbReference>
<protein>
    <submittedName>
        <fullName evidence="16">UDP-glucose:glycoprotein glucosyltransferase</fullName>
    </submittedName>
</protein>
<comment type="pathway">
    <text evidence="3">Protein modification; protein glycosylation.</text>
</comment>
<evidence type="ECO:0000313" key="16">
    <source>
        <dbReference type="EMBL" id="KFM26270.1"/>
    </source>
</evidence>
<reference evidence="17" key="4">
    <citation type="submission" date="2018-11" db="EMBL/GenBank/DDBJ databases">
        <title>Characterization of plant carbon substrate utilization by Auxenochlorella protothecoides.</title>
        <authorList>
            <person name="Vogler B.W."/>
            <person name="Starkenburg S.R."/>
            <person name="Sudasinghe N."/>
            <person name="Schambach J.Y."/>
            <person name="Rollin J.A."/>
            <person name="Pattathil S."/>
            <person name="Barry A.N."/>
        </authorList>
    </citation>
    <scope>NUCLEOTIDE SEQUENCE [LARGE SCALE GENOMIC DNA]</scope>
    <source>
        <strain evidence="17">UTEX 25</strain>
    </source>
</reference>
<dbReference type="Proteomes" id="UP000028924">
    <property type="component" value="Unassembled WGS sequence"/>
</dbReference>
<evidence type="ECO:0000256" key="2">
    <source>
        <dbReference type="ARBA" id="ARBA00004319"/>
    </source>
</evidence>
<evidence type="ECO:0000256" key="1">
    <source>
        <dbReference type="ARBA" id="ARBA00001913"/>
    </source>
</evidence>
<dbReference type="Pfam" id="PF18402">
    <property type="entry name" value="Thioredoxin_14"/>
    <property type="match status" value="1"/>
</dbReference>
<evidence type="ECO:0000256" key="10">
    <source>
        <dbReference type="SAM" id="SignalP"/>
    </source>
</evidence>
<comment type="subcellular location">
    <subcellularLocation>
        <location evidence="2">Endoplasmic reticulum lumen</location>
    </subcellularLocation>
</comment>
<feature type="chain" id="PRO_5040562468" evidence="10">
    <location>
        <begin position="25"/>
        <end position="1505"/>
    </location>
</feature>
<dbReference type="Proteomes" id="UP000279271">
    <property type="component" value="Unassembled WGS sequence"/>
</dbReference>
<reference evidence="17" key="3">
    <citation type="submission" date="2018-10" db="EMBL/GenBank/DDBJ databases">
        <authorList>
            <person name="Hovde B."/>
            <person name="Zhang X."/>
        </authorList>
    </citation>
    <scope>NUCLEOTIDE SEQUENCE [LARGE SCALE GENOMIC DNA]</scope>
    <source>
        <strain evidence="17">UTEX 25</strain>
    </source>
</reference>
<dbReference type="UniPathway" id="UPA00378"/>
<dbReference type="Pfam" id="PF06427">
    <property type="entry name" value="UDP-g_GGTase"/>
    <property type="match status" value="1"/>
</dbReference>
<dbReference type="PANTHER" id="PTHR11226:SF0">
    <property type="entry name" value="UDP-GLUCOSE:GLYCOPROTEIN GLUCOSYLTRANSFERASE"/>
    <property type="match status" value="1"/>
</dbReference>
<accession>A0A087SKL6</accession>
<evidence type="ECO:0000256" key="9">
    <source>
        <dbReference type="SAM" id="MobiDB-lite"/>
    </source>
</evidence>
<dbReference type="STRING" id="3075.A0A087SKL6"/>
<proteinExistence type="inferred from homology"/>
<reference evidence="19" key="2">
    <citation type="journal article" date="2018" name="Algal Res.">
        <title>Characterization of plant carbon substrate utilization by Auxenochlorella protothecoides.</title>
        <authorList>
            <person name="Vogler B.W."/>
            <person name="Starkenburg S.R."/>
            <person name="Sudasinghe N."/>
            <person name="Schambach J.Y."/>
            <person name="Rollin J.A."/>
            <person name="Pattathil S."/>
            <person name="Barry A.N."/>
        </authorList>
    </citation>
    <scope>NUCLEOTIDE SEQUENCE [LARGE SCALE GENOMIC DNA]</scope>
    <source>
        <strain evidence="19">UTEX 25</strain>
    </source>
</reference>
<evidence type="ECO:0000256" key="3">
    <source>
        <dbReference type="ARBA" id="ARBA00004922"/>
    </source>
</evidence>
<evidence type="ECO:0000256" key="4">
    <source>
        <dbReference type="ARBA" id="ARBA00006351"/>
    </source>
</evidence>
<feature type="region of interest" description="Disordered" evidence="9">
    <location>
        <begin position="664"/>
        <end position="683"/>
    </location>
</feature>
<evidence type="ECO:0000256" key="6">
    <source>
        <dbReference type="ARBA" id="ARBA00022729"/>
    </source>
</evidence>
<dbReference type="CDD" id="cd06432">
    <property type="entry name" value="GT8_HUGT1_C_like"/>
    <property type="match status" value="1"/>
</dbReference>
<reference evidence="16 18" key="1">
    <citation type="journal article" date="2014" name="BMC Genomics">
        <title>Oil accumulation mechanisms of the oleaginous microalga Chlorella protothecoides revealed through its genome, transcriptomes, and proteomes.</title>
        <authorList>
            <person name="Gao C."/>
            <person name="Wang Y."/>
            <person name="Shen Y."/>
            <person name="Yan D."/>
            <person name="He X."/>
            <person name="Dai J."/>
            <person name="Wu Q."/>
        </authorList>
    </citation>
    <scope>NUCLEOTIDE SEQUENCE [LARGE SCALE GENOMIC DNA]</scope>
    <source>
        <strain evidence="16 18">0710</strain>
    </source>
</reference>
<evidence type="ECO:0000259" key="14">
    <source>
        <dbReference type="Pfam" id="PF18403"/>
    </source>
</evidence>
<organism evidence="16 18">
    <name type="scientific">Auxenochlorella protothecoides</name>
    <name type="common">Green microalga</name>
    <name type="synonym">Chlorella protothecoides</name>
    <dbReference type="NCBI Taxonomy" id="3075"/>
    <lineage>
        <taxon>Eukaryota</taxon>
        <taxon>Viridiplantae</taxon>
        <taxon>Chlorophyta</taxon>
        <taxon>core chlorophytes</taxon>
        <taxon>Trebouxiophyceae</taxon>
        <taxon>Chlorellales</taxon>
        <taxon>Chlorellaceae</taxon>
        <taxon>Auxenochlorella</taxon>
    </lineage>
</organism>
<keyword evidence="5 16" id="KW-0808">Transferase</keyword>
<evidence type="ECO:0000259" key="13">
    <source>
        <dbReference type="Pfam" id="PF18402"/>
    </source>
</evidence>
<dbReference type="GO" id="GO:0005788">
    <property type="term" value="C:endoplasmic reticulum lumen"/>
    <property type="evidence" value="ECO:0007669"/>
    <property type="project" value="UniProtKB-SubCell"/>
</dbReference>
<dbReference type="Pfam" id="PF18401">
    <property type="entry name" value="Thioredoxin_13"/>
    <property type="match status" value="1"/>
</dbReference>
<dbReference type="InterPro" id="IPR029044">
    <property type="entry name" value="Nucleotide-diphossugar_trans"/>
</dbReference>
<dbReference type="GeneID" id="23616154"/>
<dbReference type="GO" id="GO:0018279">
    <property type="term" value="P:protein N-linked glycosylation via asparagine"/>
    <property type="evidence" value="ECO:0007669"/>
    <property type="project" value="TreeGrafter"/>
</dbReference>
<dbReference type="InterPro" id="IPR040693">
    <property type="entry name" value="UGGT_TRXL_1"/>
</dbReference>
<dbReference type="eggNOG" id="KOG1879">
    <property type="taxonomic scope" value="Eukaryota"/>
</dbReference>
<dbReference type="Pfam" id="PF18400">
    <property type="entry name" value="Thioredoxin_12"/>
    <property type="match status" value="1"/>
</dbReference>
<feature type="domain" description="UDP-glucose:glycoprotein glucosyltransferase thioredoxin-like" evidence="14">
    <location>
        <begin position="716"/>
        <end position="880"/>
    </location>
</feature>
<keyword evidence="6 10" id="KW-0732">Signal</keyword>
<keyword evidence="8" id="KW-0325">Glycoprotein</keyword>
<evidence type="ECO:0000259" key="12">
    <source>
        <dbReference type="Pfam" id="PF18401"/>
    </source>
</evidence>